<comment type="subcellular location">
    <subcellularLocation>
        <location evidence="1">Cell membrane</location>
        <topology evidence="1">Multi-pass membrane protein</topology>
    </subcellularLocation>
</comment>
<feature type="transmembrane region" description="Helical" evidence="6">
    <location>
        <begin position="380"/>
        <end position="404"/>
    </location>
</feature>
<dbReference type="PANTHER" id="PTHR30250:SF11">
    <property type="entry name" value="O-ANTIGEN TRANSPORTER-RELATED"/>
    <property type="match status" value="1"/>
</dbReference>
<evidence type="ECO:0000256" key="5">
    <source>
        <dbReference type="ARBA" id="ARBA00023136"/>
    </source>
</evidence>
<gene>
    <name evidence="7" type="ORF">C2869_10095</name>
</gene>
<sequence>MLKSIVQLASGNGIAQFAAFLSAPLLTRYYGADVIGAFGLMAAVSGVLLPLFTLRLELSFPSETLKSNVISGCSTIFSISLLLAVLYYFLYALSFFYLEMDLKLLALGFVPIWCIWLGFSQAFTYIFVKDGEFTKLSFFNVLRGGIQNTIVFAPLYFSSHFFVFIGSKIVGAALLLGWLSLQLKLKLIDFVPMRINFKYIARRKDFALHGTFQAVLNGIGSYLPQFVFALQFPVAALGQLAMAFFIVQAPTGLFSQAIRHVFHHKLAELYANSRSSLLVFYIKNVVILLVLYLIGVIVYWLFLKGIILWYLGEGWGDAYEYSKWLVLWFGLTVINPLPTIIIQLSKRQKILTVYEITYTLSRLFCVVLIIKIMNLTDVDMVKYLSCIGFGFNLVLIVIGCKLILEDRNE</sequence>
<keyword evidence="4 6" id="KW-1133">Transmembrane helix</keyword>
<proteinExistence type="predicted"/>
<evidence type="ECO:0000256" key="2">
    <source>
        <dbReference type="ARBA" id="ARBA00022475"/>
    </source>
</evidence>
<dbReference type="InterPro" id="IPR050833">
    <property type="entry name" value="Poly_Biosynth_Transport"/>
</dbReference>
<dbReference type="EMBL" id="CP026604">
    <property type="protein sequence ID" value="AWB66753.1"/>
    <property type="molecule type" value="Genomic_DNA"/>
</dbReference>
<keyword evidence="3 6" id="KW-0812">Transmembrane</keyword>
<feature type="transmembrane region" description="Helical" evidence="6">
    <location>
        <begin position="206"/>
        <end position="224"/>
    </location>
</feature>
<feature type="transmembrane region" description="Helical" evidence="6">
    <location>
        <begin position="75"/>
        <end position="98"/>
    </location>
</feature>
<evidence type="ECO:0000313" key="7">
    <source>
        <dbReference type="EMBL" id="AWB66753.1"/>
    </source>
</evidence>
<dbReference type="RefSeq" id="WP_108602809.1">
    <property type="nucleotide sequence ID" value="NZ_CP026604.1"/>
</dbReference>
<evidence type="ECO:0000313" key="8">
    <source>
        <dbReference type="Proteomes" id="UP000244441"/>
    </source>
</evidence>
<evidence type="ECO:0000256" key="1">
    <source>
        <dbReference type="ARBA" id="ARBA00004651"/>
    </source>
</evidence>
<dbReference type="KEGG" id="cate:C2869_10095"/>
<dbReference type="Proteomes" id="UP000244441">
    <property type="component" value="Chromosome"/>
</dbReference>
<evidence type="ECO:0008006" key="9">
    <source>
        <dbReference type="Google" id="ProtNLM"/>
    </source>
</evidence>
<feature type="transmembrane region" description="Helical" evidence="6">
    <location>
        <begin position="278"/>
        <end position="302"/>
    </location>
</feature>
<keyword evidence="8" id="KW-1185">Reference proteome</keyword>
<evidence type="ECO:0000256" key="6">
    <source>
        <dbReference type="SAM" id="Phobius"/>
    </source>
</evidence>
<dbReference type="AlphaFoldDB" id="A0A2S0VRB8"/>
<organism evidence="7 8">
    <name type="scientific">Saccharobesus litoralis</name>
    <dbReference type="NCBI Taxonomy" id="2172099"/>
    <lineage>
        <taxon>Bacteria</taxon>
        <taxon>Pseudomonadati</taxon>
        <taxon>Pseudomonadota</taxon>
        <taxon>Gammaproteobacteria</taxon>
        <taxon>Alteromonadales</taxon>
        <taxon>Alteromonadaceae</taxon>
        <taxon>Saccharobesus</taxon>
    </lineage>
</organism>
<feature type="transmembrane region" description="Helical" evidence="6">
    <location>
        <begin position="236"/>
        <end position="258"/>
    </location>
</feature>
<protein>
    <recommendedName>
        <fullName evidence="9">Membrane protein involved in the export of O-antigen and teichoic acid</fullName>
    </recommendedName>
</protein>
<dbReference type="GO" id="GO:0005886">
    <property type="term" value="C:plasma membrane"/>
    <property type="evidence" value="ECO:0007669"/>
    <property type="project" value="UniProtKB-SubCell"/>
</dbReference>
<dbReference type="PANTHER" id="PTHR30250">
    <property type="entry name" value="PST FAMILY PREDICTED COLANIC ACID TRANSPORTER"/>
    <property type="match status" value="1"/>
</dbReference>
<reference evidence="7 8" key="1">
    <citation type="submission" date="2018-01" db="EMBL/GenBank/DDBJ databases">
        <title>Genome sequence of a Cantenovulum-like bacteria.</title>
        <authorList>
            <person name="Tan W.R."/>
            <person name="Lau N.-S."/>
            <person name="Go F."/>
            <person name="Amirul A.-A.A."/>
        </authorList>
    </citation>
    <scope>NUCLEOTIDE SEQUENCE [LARGE SCALE GENOMIC DNA]</scope>
    <source>
        <strain evidence="7 8">CCB-QB4</strain>
    </source>
</reference>
<feature type="transmembrane region" description="Helical" evidence="6">
    <location>
        <begin position="356"/>
        <end position="374"/>
    </location>
</feature>
<keyword evidence="5 6" id="KW-0472">Membrane</keyword>
<evidence type="ECO:0000256" key="4">
    <source>
        <dbReference type="ARBA" id="ARBA00022989"/>
    </source>
</evidence>
<name>A0A2S0VRB8_9ALTE</name>
<feature type="transmembrane region" description="Helical" evidence="6">
    <location>
        <begin position="163"/>
        <end position="185"/>
    </location>
</feature>
<feature type="transmembrane region" description="Helical" evidence="6">
    <location>
        <begin position="104"/>
        <end position="128"/>
    </location>
</feature>
<feature type="transmembrane region" description="Helical" evidence="6">
    <location>
        <begin position="34"/>
        <end position="54"/>
    </location>
</feature>
<evidence type="ECO:0000256" key="3">
    <source>
        <dbReference type="ARBA" id="ARBA00022692"/>
    </source>
</evidence>
<dbReference type="OrthoDB" id="3831435at2"/>
<feature type="transmembrane region" description="Helical" evidence="6">
    <location>
        <begin position="322"/>
        <end position="344"/>
    </location>
</feature>
<accession>A0A2S0VRB8</accession>
<keyword evidence="2" id="KW-1003">Cell membrane</keyword>